<feature type="non-terminal residue" evidence="2">
    <location>
        <position position="1"/>
    </location>
</feature>
<evidence type="ECO:0000313" key="2">
    <source>
        <dbReference type="EMBL" id="CAA9478322.1"/>
    </source>
</evidence>
<reference evidence="2" key="1">
    <citation type="submission" date="2020-02" db="EMBL/GenBank/DDBJ databases">
        <authorList>
            <person name="Meier V. D."/>
        </authorList>
    </citation>
    <scope>NUCLEOTIDE SEQUENCE</scope>
    <source>
        <strain evidence="2">AVDCRST_MAG12</strain>
    </source>
</reference>
<proteinExistence type="predicted"/>
<dbReference type="EMBL" id="CADCVK010000209">
    <property type="protein sequence ID" value="CAA9478322.1"/>
    <property type="molecule type" value="Genomic_DNA"/>
</dbReference>
<gene>
    <name evidence="2" type="ORF">AVDCRST_MAG12-1344</name>
</gene>
<name>A0A6J4RP23_9ACTN</name>
<sequence>REPDGPRLQPDQGRAGGKRLL</sequence>
<feature type="region of interest" description="Disordered" evidence="1">
    <location>
        <begin position="1"/>
        <end position="21"/>
    </location>
</feature>
<evidence type="ECO:0000256" key="1">
    <source>
        <dbReference type="SAM" id="MobiDB-lite"/>
    </source>
</evidence>
<accession>A0A6J4RP23</accession>
<protein>
    <submittedName>
        <fullName evidence="2">Uncharacterized protein</fullName>
    </submittedName>
</protein>
<dbReference type="AlphaFoldDB" id="A0A6J4RP23"/>
<feature type="non-terminal residue" evidence="2">
    <location>
        <position position="21"/>
    </location>
</feature>
<organism evidence="2">
    <name type="scientific">uncultured Rubrobacteraceae bacterium</name>
    <dbReference type="NCBI Taxonomy" id="349277"/>
    <lineage>
        <taxon>Bacteria</taxon>
        <taxon>Bacillati</taxon>
        <taxon>Actinomycetota</taxon>
        <taxon>Rubrobacteria</taxon>
        <taxon>Rubrobacterales</taxon>
        <taxon>Rubrobacteraceae</taxon>
        <taxon>environmental samples</taxon>
    </lineage>
</organism>